<dbReference type="InterPro" id="IPR042245">
    <property type="entry name" value="Tgt2/MlaC_sf"/>
</dbReference>
<dbReference type="EMBL" id="CP112932">
    <property type="protein sequence ID" value="WPY00997.1"/>
    <property type="molecule type" value="Genomic_DNA"/>
</dbReference>
<accession>A0ABZ0UWK5</accession>
<dbReference type="PANTHER" id="PTHR36573">
    <property type="entry name" value="INTERMEMBRANE PHOSPHOLIPID TRANSPORT SYSTEM BINDING PROTEIN MLAC"/>
    <property type="match status" value="1"/>
</dbReference>
<evidence type="ECO:0000313" key="2">
    <source>
        <dbReference type="EMBL" id="WPY00997.1"/>
    </source>
</evidence>
<dbReference type="Proteomes" id="UP001326613">
    <property type="component" value="Chromosome"/>
</dbReference>
<proteinExistence type="predicted"/>
<organism evidence="2 3">
    <name type="scientific">Candidatus Trichorickettsia mobilis</name>
    <dbReference type="NCBI Taxonomy" id="1346319"/>
    <lineage>
        <taxon>Bacteria</taxon>
        <taxon>Pseudomonadati</taxon>
        <taxon>Pseudomonadota</taxon>
        <taxon>Alphaproteobacteria</taxon>
        <taxon>Rickettsiales</taxon>
        <taxon>Rickettsiaceae</taxon>
        <taxon>Rickettsieae</taxon>
        <taxon>Candidatus Trichorickettsia</taxon>
    </lineage>
</organism>
<gene>
    <name evidence="2" type="ORF">Trichorick_00887</name>
</gene>
<dbReference type="Gene3D" id="3.10.450.710">
    <property type="entry name" value="Tgt2/MlaC"/>
    <property type="match status" value="1"/>
</dbReference>
<reference evidence="2 3" key="1">
    <citation type="submission" date="2022-10" db="EMBL/GenBank/DDBJ databases">
        <title>Host association and intracellularity evolved multiple times independently in the Rickettsiales.</title>
        <authorList>
            <person name="Castelli M."/>
            <person name="Nardi T."/>
            <person name="Gammuto L."/>
            <person name="Bellinzona G."/>
            <person name="Sabaneyeva E."/>
            <person name="Potekhin A."/>
            <person name="Serra V."/>
            <person name="Petroni G."/>
            <person name="Sassera D."/>
        </authorList>
    </citation>
    <scope>NUCLEOTIDE SEQUENCE [LARGE SCALE GENOMIC DNA]</scope>
    <source>
        <strain evidence="2 3">Kr 154-4</strain>
    </source>
</reference>
<protein>
    <submittedName>
        <fullName evidence="2">ABC transporter substrate-binding protein</fullName>
    </submittedName>
</protein>
<dbReference type="Pfam" id="PF05494">
    <property type="entry name" value="MlaC"/>
    <property type="match status" value="1"/>
</dbReference>
<dbReference type="InterPro" id="IPR008869">
    <property type="entry name" value="MlaC/ttg2D"/>
</dbReference>
<keyword evidence="3" id="KW-1185">Reference proteome</keyword>
<evidence type="ECO:0000256" key="1">
    <source>
        <dbReference type="SAM" id="SignalP"/>
    </source>
</evidence>
<feature type="signal peptide" evidence="1">
    <location>
        <begin position="1"/>
        <end position="21"/>
    </location>
</feature>
<sequence>MIKIIRLICISIICIVMSALADEQHKAVDQYVDKLVDDAQIVLHNTKLTDEERSNKSKALIAANLDLNWMAKYTLGRYKKQLAEKELQEFIQSYSQYVIKTYADLVKNYKGEKATIKQVETVDTNEFIVRTEVIKTNGQPPIKVDYFVKNIANNNAPVKFLIADVITEGISMINSQRSEFDSILTNNGIAVLIATLKKKL</sequence>
<feature type="chain" id="PRO_5047078020" evidence="1">
    <location>
        <begin position="22"/>
        <end position="200"/>
    </location>
</feature>
<name>A0ABZ0UWK5_9RICK</name>
<keyword evidence="1" id="KW-0732">Signal</keyword>
<dbReference type="PANTHER" id="PTHR36573:SF1">
    <property type="entry name" value="INTERMEMBRANE PHOSPHOLIPID TRANSPORT SYSTEM BINDING PROTEIN MLAC"/>
    <property type="match status" value="1"/>
</dbReference>
<evidence type="ECO:0000313" key="3">
    <source>
        <dbReference type="Proteomes" id="UP001326613"/>
    </source>
</evidence>
<dbReference type="RefSeq" id="WP_323737813.1">
    <property type="nucleotide sequence ID" value="NZ_CP112932.1"/>
</dbReference>